<sequence>MYCVITLIFLTSVHLTAGQPSAQFGDGDDLKWAKLGDDLVSLINTWQERQMSLRKRLDLLSDKTQRGGNDKYILKKEVDSFLRSLSKRKIHRKKGWGWLAEAAGDVTDAFIDIGEVVAEHFNEVLYQEPIRTLAEVADDIIDFFDNVYVDLWYFMTDIYDDLKYCFYNAVDCLNNAFENIIEPVMELMKNEVFELLANGFGVGGPIAVWQGMAHQVRIGNENKCLGYHGDGNGSYSLGVEECFDPSSSLKSNYSQDFILTPCDNCHDTRISFLNLIDVQLRMCNVGDFTTGRDWMIMVEVSSIGHVIFRGLVAKEYGNTATFSAEVTSGIFPIAIFTRTVKIEGHVKLWVDGGVYFVIESAVTNPSVPFLDAILSAFEMSFIVSTVDVLDINTNTGGFQNYYSETTYVDGTTVQQLSLSVITGIKEI</sequence>
<evidence type="ECO:0000313" key="2">
    <source>
        <dbReference type="Proteomes" id="UP000694865"/>
    </source>
</evidence>
<dbReference type="GeneID" id="102800528"/>
<feature type="signal peptide" evidence="1">
    <location>
        <begin position="1"/>
        <end position="18"/>
    </location>
</feature>
<proteinExistence type="predicted"/>
<protein>
    <submittedName>
        <fullName evidence="3">Uncharacterized protein LOC102800528</fullName>
    </submittedName>
</protein>
<gene>
    <name evidence="3" type="primary">LOC102800528</name>
</gene>
<organism evidence="2 3">
    <name type="scientific">Saccoglossus kowalevskii</name>
    <name type="common">Acorn worm</name>
    <dbReference type="NCBI Taxonomy" id="10224"/>
    <lineage>
        <taxon>Eukaryota</taxon>
        <taxon>Metazoa</taxon>
        <taxon>Hemichordata</taxon>
        <taxon>Enteropneusta</taxon>
        <taxon>Harrimaniidae</taxon>
        <taxon>Saccoglossus</taxon>
    </lineage>
</organism>
<evidence type="ECO:0000256" key="1">
    <source>
        <dbReference type="SAM" id="SignalP"/>
    </source>
</evidence>
<evidence type="ECO:0000313" key="3">
    <source>
        <dbReference type="RefSeq" id="XP_006813081.1"/>
    </source>
</evidence>
<keyword evidence="2" id="KW-1185">Reference proteome</keyword>
<feature type="chain" id="PRO_5046926237" evidence="1">
    <location>
        <begin position="19"/>
        <end position="427"/>
    </location>
</feature>
<dbReference type="Proteomes" id="UP000694865">
    <property type="component" value="Unplaced"/>
</dbReference>
<keyword evidence="1" id="KW-0732">Signal</keyword>
<accession>A0ABM0LZ90</accession>
<dbReference type="RefSeq" id="XP_006813081.1">
    <property type="nucleotide sequence ID" value="XM_006813018.1"/>
</dbReference>
<reference evidence="3" key="1">
    <citation type="submission" date="2025-08" db="UniProtKB">
        <authorList>
            <consortium name="RefSeq"/>
        </authorList>
    </citation>
    <scope>IDENTIFICATION</scope>
    <source>
        <tissue evidence="3">Testes</tissue>
    </source>
</reference>
<name>A0ABM0LZ90_SACKO</name>